<sequence length="171" mass="19093">MENFSSLLFTKTRAPQTKRTQEPFLKISPLQNLSSSILFIYSSPLKTSPSPSLEPSLEPPLEVPLEPQYEKYWPFGGGKEYCVEMLTFGSHNDKSQAPATSMCFNQQGDLLLVGYGYGHLTVWDVQRATAKVTIVEHASPVCQLEHQLFDHLFPSSSKDVSSLAPLIDPLF</sequence>
<dbReference type="Gene3D" id="2.130.10.10">
    <property type="entry name" value="YVTN repeat-like/Quinoprotein amine dehydrogenase"/>
    <property type="match status" value="1"/>
</dbReference>
<dbReference type="Proteomes" id="UP001140949">
    <property type="component" value="Unassembled WGS sequence"/>
</dbReference>
<name>A0AAX6F812_IRIPA</name>
<evidence type="ECO:0000313" key="2">
    <source>
        <dbReference type="Proteomes" id="UP001140949"/>
    </source>
</evidence>
<evidence type="ECO:0000313" key="1">
    <source>
        <dbReference type="EMBL" id="KAJ6812607.1"/>
    </source>
</evidence>
<dbReference type="EMBL" id="JANAVB010031018">
    <property type="protein sequence ID" value="KAJ6812607.1"/>
    <property type="molecule type" value="Genomic_DNA"/>
</dbReference>
<organism evidence="1 2">
    <name type="scientific">Iris pallida</name>
    <name type="common">Sweet iris</name>
    <dbReference type="NCBI Taxonomy" id="29817"/>
    <lineage>
        <taxon>Eukaryota</taxon>
        <taxon>Viridiplantae</taxon>
        <taxon>Streptophyta</taxon>
        <taxon>Embryophyta</taxon>
        <taxon>Tracheophyta</taxon>
        <taxon>Spermatophyta</taxon>
        <taxon>Magnoliopsida</taxon>
        <taxon>Liliopsida</taxon>
        <taxon>Asparagales</taxon>
        <taxon>Iridaceae</taxon>
        <taxon>Iridoideae</taxon>
        <taxon>Irideae</taxon>
        <taxon>Iris</taxon>
    </lineage>
</organism>
<dbReference type="SUPFAM" id="SSF50978">
    <property type="entry name" value="WD40 repeat-like"/>
    <property type="match status" value="1"/>
</dbReference>
<reference evidence="1" key="2">
    <citation type="submission" date="2023-04" db="EMBL/GenBank/DDBJ databases">
        <authorList>
            <person name="Bruccoleri R.E."/>
            <person name="Oakeley E.J."/>
            <person name="Faust A.-M."/>
            <person name="Dessus-Babus S."/>
            <person name="Altorfer M."/>
            <person name="Burckhardt D."/>
            <person name="Oertli M."/>
            <person name="Naumann U."/>
            <person name="Petersen F."/>
            <person name="Wong J."/>
        </authorList>
    </citation>
    <scope>NUCLEOTIDE SEQUENCE</scope>
    <source>
        <strain evidence="1">GSM-AAB239-AS_SAM_17_03QT</strain>
        <tissue evidence="1">Leaf</tissue>
    </source>
</reference>
<gene>
    <name evidence="1" type="ORF">M6B38_148505</name>
</gene>
<proteinExistence type="predicted"/>
<accession>A0AAX6F812</accession>
<protein>
    <submittedName>
        <fullName evidence="1">Vacuolar protein sorting-associated protein 8-like protein</fullName>
    </submittedName>
</protein>
<dbReference type="InterPro" id="IPR015943">
    <property type="entry name" value="WD40/YVTN_repeat-like_dom_sf"/>
</dbReference>
<dbReference type="InterPro" id="IPR036322">
    <property type="entry name" value="WD40_repeat_dom_sf"/>
</dbReference>
<dbReference type="AlphaFoldDB" id="A0AAX6F812"/>
<reference evidence="1" key="1">
    <citation type="journal article" date="2023" name="GigaByte">
        <title>Genome assembly of the bearded iris, Iris pallida Lam.</title>
        <authorList>
            <person name="Bruccoleri R.E."/>
            <person name="Oakeley E.J."/>
            <person name="Faust A.M.E."/>
            <person name="Altorfer M."/>
            <person name="Dessus-Babus S."/>
            <person name="Burckhardt D."/>
            <person name="Oertli M."/>
            <person name="Naumann U."/>
            <person name="Petersen F."/>
            <person name="Wong J."/>
        </authorList>
    </citation>
    <scope>NUCLEOTIDE SEQUENCE</scope>
    <source>
        <strain evidence="1">GSM-AAB239-AS_SAM_17_03QT</strain>
    </source>
</reference>
<comment type="caution">
    <text evidence="1">The sequence shown here is derived from an EMBL/GenBank/DDBJ whole genome shotgun (WGS) entry which is preliminary data.</text>
</comment>
<keyword evidence="2" id="KW-1185">Reference proteome</keyword>